<comment type="caution">
    <text evidence="2">The sequence shown here is derived from an EMBL/GenBank/DDBJ whole genome shotgun (WGS) entry which is preliminary data.</text>
</comment>
<reference evidence="2 3" key="1">
    <citation type="submission" date="2023-07" db="EMBL/GenBank/DDBJ databases">
        <title>Genomic Encyclopedia of Type Strains, Phase IV (KMG-IV): sequencing the most valuable type-strain genomes for metagenomic binning, comparative biology and taxonomic classification.</title>
        <authorList>
            <person name="Goeker M."/>
        </authorList>
    </citation>
    <scope>NUCLEOTIDE SEQUENCE [LARGE SCALE GENOMIC DNA]</scope>
    <source>
        <strain evidence="2 3">B1-1</strain>
    </source>
</reference>
<gene>
    <name evidence="2" type="ORF">QO015_001507</name>
</gene>
<keyword evidence="3" id="KW-1185">Reference proteome</keyword>
<evidence type="ECO:0000313" key="2">
    <source>
        <dbReference type="EMBL" id="MDQ0515894.1"/>
    </source>
</evidence>
<protein>
    <submittedName>
        <fullName evidence="2">Uncharacterized protein</fullName>
    </submittedName>
</protein>
<accession>A0ABU0M4K8</accession>
<dbReference type="EMBL" id="JAUSWJ010000001">
    <property type="protein sequence ID" value="MDQ0515894.1"/>
    <property type="molecule type" value="Genomic_DNA"/>
</dbReference>
<feature type="compositionally biased region" description="Basic and acidic residues" evidence="1">
    <location>
        <begin position="1"/>
        <end position="11"/>
    </location>
</feature>
<evidence type="ECO:0000313" key="3">
    <source>
        <dbReference type="Proteomes" id="UP001223743"/>
    </source>
</evidence>
<evidence type="ECO:0000256" key="1">
    <source>
        <dbReference type="SAM" id="MobiDB-lite"/>
    </source>
</evidence>
<feature type="region of interest" description="Disordered" evidence="1">
    <location>
        <begin position="1"/>
        <end position="25"/>
    </location>
</feature>
<organism evidence="2 3">
    <name type="scientific">Kaistia geumhonensis</name>
    <dbReference type="NCBI Taxonomy" id="410839"/>
    <lineage>
        <taxon>Bacteria</taxon>
        <taxon>Pseudomonadati</taxon>
        <taxon>Pseudomonadota</taxon>
        <taxon>Alphaproteobacteria</taxon>
        <taxon>Hyphomicrobiales</taxon>
        <taxon>Kaistiaceae</taxon>
        <taxon>Kaistia</taxon>
    </lineage>
</organism>
<dbReference type="Proteomes" id="UP001223743">
    <property type="component" value="Unassembled WGS sequence"/>
</dbReference>
<name>A0ABU0M4K8_9HYPH</name>
<dbReference type="RefSeq" id="WP_266280307.1">
    <property type="nucleotide sequence ID" value="NZ_JAPKNF010000001.1"/>
</dbReference>
<sequence length="66" mass="7333">MAAPKKSERYPRVPSDATSDAERDHRLHEVALRRKASFGMLKGSVSLSLEEALAPLDENEIKAWGL</sequence>
<proteinExistence type="predicted"/>